<comment type="caution">
    <text evidence="2">The sequence shown here is derived from an EMBL/GenBank/DDBJ whole genome shotgun (WGS) entry which is preliminary data.</text>
</comment>
<keyword evidence="1" id="KW-0812">Transmembrane</keyword>
<dbReference type="RefSeq" id="WP_047232864.1">
    <property type="nucleotide sequence ID" value="NZ_JNBQ01000010.1"/>
</dbReference>
<feature type="transmembrane region" description="Helical" evidence="1">
    <location>
        <begin position="46"/>
        <end position="66"/>
    </location>
</feature>
<keyword evidence="1" id="KW-0472">Membrane</keyword>
<proteinExistence type="predicted"/>
<keyword evidence="3" id="KW-1185">Reference proteome</keyword>
<accession>A0A0H2KSG1</accession>
<feature type="transmembrane region" description="Helical" evidence="1">
    <location>
        <begin position="110"/>
        <end position="136"/>
    </location>
</feature>
<keyword evidence="1" id="KW-1133">Transmembrane helix</keyword>
<protein>
    <submittedName>
        <fullName evidence="2">Uncharacterized protein</fullName>
    </submittedName>
</protein>
<evidence type="ECO:0000256" key="1">
    <source>
        <dbReference type="SAM" id="Phobius"/>
    </source>
</evidence>
<organism evidence="2 3">
    <name type="scientific">Cellulosimicrobium funkei</name>
    <dbReference type="NCBI Taxonomy" id="264251"/>
    <lineage>
        <taxon>Bacteria</taxon>
        <taxon>Bacillati</taxon>
        <taxon>Actinomycetota</taxon>
        <taxon>Actinomycetes</taxon>
        <taxon>Micrococcales</taxon>
        <taxon>Promicromonosporaceae</taxon>
        <taxon>Cellulosimicrobium</taxon>
    </lineage>
</organism>
<dbReference type="PATRIC" id="fig|264251.5.peg.2194"/>
<feature type="transmembrane region" description="Helical" evidence="1">
    <location>
        <begin position="16"/>
        <end position="34"/>
    </location>
</feature>
<evidence type="ECO:0000313" key="2">
    <source>
        <dbReference type="EMBL" id="KLN34799.1"/>
    </source>
</evidence>
<reference evidence="2 3" key="1">
    <citation type="submission" date="2014-05" db="EMBL/GenBank/DDBJ databases">
        <title>Cellulosimicrobium funkei U11 genome.</title>
        <authorList>
            <person name="Hu C."/>
            <person name="Gong Y."/>
            <person name="Wan W."/>
            <person name="Jiang M."/>
        </authorList>
    </citation>
    <scope>NUCLEOTIDE SEQUENCE [LARGE SCALE GENOMIC DNA]</scope>
    <source>
        <strain evidence="2 3">U11</strain>
    </source>
</reference>
<gene>
    <name evidence="2" type="ORF">FB00_10770</name>
</gene>
<dbReference type="EMBL" id="JNBQ01000010">
    <property type="protein sequence ID" value="KLN34799.1"/>
    <property type="molecule type" value="Genomic_DNA"/>
</dbReference>
<feature type="transmembrane region" description="Helical" evidence="1">
    <location>
        <begin position="73"/>
        <end position="98"/>
    </location>
</feature>
<dbReference type="STRING" id="264251.FB00_10770"/>
<dbReference type="Proteomes" id="UP000035265">
    <property type="component" value="Unassembled WGS sequence"/>
</dbReference>
<evidence type="ECO:0000313" key="3">
    <source>
        <dbReference type="Proteomes" id="UP000035265"/>
    </source>
</evidence>
<dbReference type="AlphaFoldDB" id="A0A0H2KSG1"/>
<name>A0A0H2KSG1_9MICO</name>
<sequence>MNPTPRSALGETVRSLSWPLVLGLGALALVRPLLSVTGLDGAIGRPAAPLLTTLVLTVVWVVAIVVARPAHPLATGVAVGLAYGVLALVLSAVLSPILTGELQGPVAHPVAIVPMLLTNAAWGALTGAVALGLLAARRR</sequence>